<protein>
    <submittedName>
        <fullName evidence="2">Uncharacterized protein</fullName>
    </submittedName>
</protein>
<feature type="compositionally biased region" description="Basic and acidic residues" evidence="1">
    <location>
        <begin position="37"/>
        <end position="54"/>
    </location>
</feature>
<comment type="caution">
    <text evidence="2">The sequence shown here is derived from an EMBL/GenBank/DDBJ whole genome shotgun (WGS) entry which is preliminary data.</text>
</comment>
<dbReference type="AlphaFoldDB" id="A0A6N8J0W3"/>
<reference evidence="2 3" key="1">
    <citation type="submission" date="2019-12" db="EMBL/GenBank/DDBJ databases">
        <authorList>
            <person name="Huq M.A."/>
        </authorList>
    </citation>
    <scope>NUCLEOTIDE SEQUENCE [LARGE SCALE GENOMIC DNA]</scope>
    <source>
        <strain evidence="2 3">MAH-25</strain>
    </source>
</reference>
<evidence type="ECO:0000256" key="1">
    <source>
        <dbReference type="SAM" id="MobiDB-lite"/>
    </source>
</evidence>
<feature type="compositionally biased region" description="Basic and acidic residues" evidence="1">
    <location>
        <begin position="8"/>
        <end position="29"/>
    </location>
</feature>
<dbReference type="RefSeq" id="WP_157400610.1">
    <property type="nucleotide sequence ID" value="NZ_WSEL01000009.1"/>
</dbReference>
<proteinExistence type="predicted"/>
<accession>A0A6N8J0W3</accession>
<dbReference type="Proteomes" id="UP000469385">
    <property type="component" value="Unassembled WGS sequence"/>
</dbReference>
<keyword evidence="3" id="KW-1185">Reference proteome</keyword>
<name>A0A6N8J0W3_9BURK</name>
<gene>
    <name evidence="2" type="ORF">GON04_24695</name>
</gene>
<feature type="region of interest" description="Disordered" evidence="1">
    <location>
        <begin position="1"/>
        <end position="63"/>
    </location>
</feature>
<organism evidence="2 3">
    <name type="scientific">Ramlibacter pinisoli</name>
    <dbReference type="NCBI Taxonomy" id="2682844"/>
    <lineage>
        <taxon>Bacteria</taxon>
        <taxon>Pseudomonadati</taxon>
        <taxon>Pseudomonadota</taxon>
        <taxon>Betaproteobacteria</taxon>
        <taxon>Burkholderiales</taxon>
        <taxon>Comamonadaceae</taxon>
        <taxon>Ramlibacter</taxon>
    </lineage>
</organism>
<dbReference type="EMBL" id="WSEL01000009">
    <property type="protein sequence ID" value="MVQ32678.1"/>
    <property type="molecule type" value="Genomic_DNA"/>
</dbReference>
<sequence>MSQESDCGSDRQAIDADERAPLSRSRSGEGLESVIQHLREHRDDKARERLHEGDSLDGSQPAR</sequence>
<evidence type="ECO:0000313" key="2">
    <source>
        <dbReference type="EMBL" id="MVQ32678.1"/>
    </source>
</evidence>
<evidence type="ECO:0000313" key="3">
    <source>
        <dbReference type="Proteomes" id="UP000469385"/>
    </source>
</evidence>